<protein>
    <recommendedName>
        <fullName evidence="7">Proline--tRNA ligase</fullName>
        <ecNumber evidence="7">6.1.1.15</ecNumber>
    </recommendedName>
    <alternativeName>
        <fullName evidence="7">Prolyl-tRNA synthetase</fullName>
        <shortName evidence="7">ProRS</shortName>
    </alternativeName>
</protein>
<dbReference type="PROSITE" id="PS50862">
    <property type="entry name" value="AA_TRNA_LIGASE_II"/>
    <property type="match status" value="1"/>
</dbReference>
<dbReference type="InterPro" id="IPR036621">
    <property type="entry name" value="Anticodon-bd_dom_sf"/>
</dbReference>
<evidence type="ECO:0000256" key="3">
    <source>
        <dbReference type="ARBA" id="ARBA00022741"/>
    </source>
</evidence>
<keyword evidence="5 7" id="KW-0648">Protein biosynthesis</keyword>
<dbReference type="CDD" id="cd00862">
    <property type="entry name" value="ProRS_anticodon_zinc"/>
    <property type="match status" value="1"/>
</dbReference>
<dbReference type="EC" id="6.1.1.15" evidence="7"/>
<reference evidence="10" key="1">
    <citation type="journal article" date="2019" name="Int. J. Syst. Evol. Microbiol.">
        <title>The Global Catalogue of Microorganisms (GCM) 10K type strain sequencing project: providing services to taxonomists for standard genome sequencing and annotation.</title>
        <authorList>
            <consortium name="The Broad Institute Genomics Platform"/>
            <consortium name="The Broad Institute Genome Sequencing Center for Infectious Disease"/>
            <person name="Wu L."/>
            <person name="Ma J."/>
        </authorList>
    </citation>
    <scope>NUCLEOTIDE SEQUENCE [LARGE SCALE GENOMIC DNA]</scope>
    <source>
        <strain evidence="10">KCTC 42247</strain>
    </source>
</reference>
<comment type="subunit">
    <text evidence="7">Homodimer.</text>
</comment>
<evidence type="ECO:0000259" key="8">
    <source>
        <dbReference type="PROSITE" id="PS50862"/>
    </source>
</evidence>
<comment type="domain">
    <text evidence="7">Consists of three domains: the N-terminal catalytic domain, the anticodon-binding domain and the C-terminal extension.</text>
</comment>
<dbReference type="EMBL" id="JBHUMB010000006">
    <property type="protein sequence ID" value="MFD2742554.1"/>
    <property type="molecule type" value="Genomic_DNA"/>
</dbReference>
<evidence type="ECO:0000313" key="9">
    <source>
        <dbReference type="EMBL" id="MFD2742554.1"/>
    </source>
</evidence>
<dbReference type="InterPro" id="IPR045864">
    <property type="entry name" value="aa-tRNA-synth_II/BPL/LPL"/>
</dbReference>
<sequence length="490" mass="55643">MGKGITSRGEDYSQWYNDLVVKADLAEHSAVRGCMVIKPYGYAIWERMQAVLDKRFKETGHSNAYFPLFIPKSFFSKEASHVEGFATECAVVTHYRLKNDGTGNIIVDEEAKLEEELIVRPTSETIIWNTYKGWVESYRDLPILVNQWANVVRWEMRTRLFLRTAEFLWQEGHTAHATEAEAIEEAERMLDVYAEFVEGTLAVPVIRGRKTENERFAGALDTYCIEALMQDGKALQAGTSHFLGQNFAKAFDVKFTSKEGKLEHVWATSWGVSTRLMGALIMAHSDDQGLVLPPKLAPIQIVIVPIFRTEEEKQAIDNYVDTLTSELKARDISVKYDDRDTQRPGFKFAEWELKGVPLRIALGARDMANGTVELARRDNQTKETVSQDGLTDHVVALLDEIQEAIYHKALTFRDEHITPVDSYDEFKAVLDDKGGFVSCHWDGTVETEKRVKEETKATIRCIPLDVQDEDGVCIFTGKPSRHRVLFAKAY</sequence>
<comment type="similarity">
    <text evidence="7">Belongs to the class-II aminoacyl-tRNA synthetase family. ProS type 3 subfamily.</text>
</comment>
<dbReference type="InterPro" id="IPR033721">
    <property type="entry name" value="ProRS_core_arch_euk"/>
</dbReference>
<dbReference type="SMART" id="SM00946">
    <property type="entry name" value="ProRS-C_1"/>
    <property type="match status" value="1"/>
</dbReference>
<proteinExistence type="inferred from homology"/>
<dbReference type="InterPro" id="IPR002314">
    <property type="entry name" value="aa-tRNA-synt_IIb"/>
</dbReference>
<dbReference type="InterPro" id="IPR004499">
    <property type="entry name" value="Pro-tRNA-ligase_IIa_arc-type"/>
</dbReference>
<dbReference type="SUPFAM" id="SSF52954">
    <property type="entry name" value="Class II aaRS ABD-related"/>
    <property type="match status" value="1"/>
</dbReference>
<dbReference type="RefSeq" id="WP_066755404.1">
    <property type="nucleotide sequence ID" value="NZ_JBHUMB010000006.1"/>
</dbReference>
<evidence type="ECO:0000256" key="6">
    <source>
        <dbReference type="ARBA" id="ARBA00023146"/>
    </source>
</evidence>
<dbReference type="Proteomes" id="UP001597418">
    <property type="component" value="Unassembled WGS sequence"/>
</dbReference>
<dbReference type="SUPFAM" id="SSF55681">
    <property type="entry name" value="Class II aaRS and biotin synthetases"/>
    <property type="match status" value="1"/>
</dbReference>
<dbReference type="Gene3D" id="3.30.110.30">
    <property type="entry name" value="C-terminal domain of ProRS"/>
    <property type="match status" value="1"/>
</dbReference>
<evidence type="ECO:0000256" key="4">
    <source>
        <dbReference type="ARBA" id="ARBA00022840"/>
    </source>
</evidence>
<comment type="subcellular location">
    <subcellularLocation>
        <location evidence="7">Cytoplasm</location>
    </subcellularLocation>
</comment>
<dbReference type="InterPro" id="IPR004154">
    <property type="entry name" value="Anticodon-bd"/>
</dbReference>
<evidence type="ECO:0000256" key="7">
    <source>
        <dbReference type="HAMAP-Rule" id="MF_01571"/>
    </source>
</evidence>
<dbReference type="PANTHER" id="PTHR43382:SF2">
    <property type="entry name" value="BIFUNCTIONAL GLUTAMATE_PROLINE--TRNA LIGASE"/>
    <property type="match status" value="1"/>
</dbReference>
<keyword evidence="1 7" id="KW-0963">Cytoplasm</keyword>
<dbReference type="HAMAP" id="MF_01571">
    <property type="entry name" value="Pro_tRNA_synth_type3"/>
    <property type="match status" value="1"/>
</dbReference>
<organism evidence="9 10">
    <name type="scientific">Sphingobacterium populi</name>
    <dbReference type="NCBI Taxonomy" id="1812824"/>
    <lineage>
        <taxon>Bacteria</taxon>
        <taxon>Pseudomonadati</taxon>
        <taxon>Bacteroidota</taxon>
        <taxon>Sphingobacteriia</taxon>
        <taxon>Sphingobacteriales</taxon>
        <taxon>Sphingobacteriaceae</taxon>
        <taxon>Sphingobacterium</taxon>
    </lineage>
</organism>
<keyword evidence="6 7" id="KW-0030">Aminoacyl-tRNA synthetase</keyword>
<keyword evidence="10" id="KW-1185">Reference proteome</keyword>
<comment type="function">
    <text evidence="7">Catalyzes the attachment of proline to tRNA(Pro) in a two-step reaction: proline is first activated by ATP to form Pro-AMP and then transferred to the acceptor end of tRNA(Pro).</text>
</comment>
<dbReference type="InterPro" id="IPR016061">
    <property type="entry name" value="Pro-tRNA_ligase_II_C"/>
</dbReference>
<dbReference type="SUPFAM" id="SSF64586">
    <property type="entry name" value="C-terminal domain of ProRS"/>
    <property type="match status" value="1"/>
</dbReference>
<keyword evidence="2 7" id="KW-0436">Ligase</keyword>
<dbReference type="Pfam" id="PF03129">
    <property type="entry name" value="HGTP_anticodon"/>
    <property type="match status" value="1"/>
</dbReference>
<dbReference type="Pfam" id="PF00587">
    <property type="entry name" value="tRNA-synt_2b"/>
    <property type="match status" value="1"/>
</dbReference>
<accession>A0ABW5UCS1</accession>
<keyword evidence="3 7" id="KW-0547">Nucleotide-binding</keyword>
<comment type="caution">
    <text evidence="9">The sequence shown here is derived from an EMBL/GenBank/DDBJ whole genome shotgun (WGS) entry which is preliminary data.</text>
</comment>
<keyword evidence="4 7" id="KW-0067">ATP-binding</keyword>
<dbReference type="PANTHER" id="PTHR43382">
    <property type="entry name" value="PROLYL-TRNA SYNTHETASE"/>
    <property type="match status" value="1"/>
</dbReference>
<dbReference type="Pfam" id="PF09180">
    <property type="entry name" value="ProRS-C_1"/>
    <property type="match status" value="1"/>
</dbReference>
<dbReference type="InterPro" id="IPR017449">
    <property type="entry name" value="Pro-tRNA_synth_II"/>
</dbReference>
<dbReference type="Gene3D" id="3.30.930.10">
    <property type="entry name" value="Bira Bifunctional Protein, Domain 2"/>
    <property type="match status" value="1"/>
</dbReference>
<evidence type="ECO:0000313" key="10">
    <source>
        <dbReference type="Proteomes" id="UP001597418"/>
    </source>
</evidence>
<dbReference type="Gene3D" id="3.40.50.800">
    <property type="entry name" value="Anticodon-binding domain"/>
    <property type="match status" value="1"/>
</dbReference>
<dbReference type="NCBIfam" id="TIGR00408">
    <property type="entry name" value="proS_fam_I"/>
    <property type="match status" value="1"/>
</dbReference>
<evidence type="ECO:0000256" key="5">
    <source>
        <dbReference type="ARBA" id="ARBA00022917"/>
    </source>
</evidence>
<gene>
    <name evidence="7 9" type="primary">proS</name>
    <name evidence="9" type="ORF">ACFSQ6_04025</name>
</gene>
<evidence type="ECO:0000256" key="1">
    <source>
        <dbReference type="ARBA" id="ARBA00022490"/>
    </source>
</evidence>
<feature type="domain" description="Aminoacyl-transfer RNA synthetases class-II family profile" evidence="8">
    <location>
        <begin position="27"/>
        <end position="293"/>
    </location>
</feature>
<comment type="catalytic activity">
    <reaction evidence="7">
        <text>tRNA(Pro) + L-proline + ATP = L-prolyl-tRNA(Pro) + AMP + diphosphate</text>
        <dbReference type="Rhea" id="RHEA:14305"/>
        <dbReference type="Rhea" id="RHEA-COMP:9700"/>
        <dbReference type="Rhea" id="RHEA-COMP:9702"/>
        <dbReference type="ChEBI" id="CHEBI:30616"/>
        <dbReference type="ChEBI" id="CHEBI:33019"/>
        <dbReference type="ChEBI" id="CHEBI:60039"/>
        <dbReference type="ChEBI" id="CHEBI:78442"/>
        <dbReference type="ChEBI" id="CHEBI:78532"/>
        <dbReference type="ChEBI" id="CHEBI:456215"/>
        <dbReference type="EC" id="6.1.1.15"/>
    </reaction>
</comment>
<dbReference type="GO" id="GO:0004827">
    <property type="term" value="F:proline-tRNA ligase activity"/>
    <property type="evidence" value="ECO:0007669"/>
    <property type="project" value="UniProtKB-EC"/>
</dbReference>
<dbReference type="CDD" id="cd00778">
    <property type="entry name" value="ProRS_core_arch_euk"/>
    <property type="match status" value="1"/>
</dbReference>
<name>A0ABW5UCS1_9SPHI</name>
<evidence type="ECO:0000256" key="2">
    <source>
        <dbReference type="ARBA" id="ARBA00022598"/>
    </source>
</evidence>
<dbReference type="InterPro" id="IPR006195">
    <property type="entry name" value="aa-tRNA-synth_II"/>
</dbReference>